<dbReference type="HOGENOM" id="CLU_056790_1_0_1"/>
<feature type="region of interest" description="Disordered" evidence="1">
    <location>
        <begin position="311"/>
        <end position="333"/>
    </location>
</feature>
<dbReference type="STRING" id="1109443.G4TMS2"/>
<dbReference type="SUPFAM" id="SSF54236">
    <property type="entry name" value="Ubiquitin-like"/>
    <property type="match status" value="1"/>
</dbReference>
<feature type="domain" description="Ubiquitin-like" evidence="2">
    <location>
        <begin position="6"/>
        <end position="75"/>
    </location>
</feature>
<dbReference type="Pfam" id="PF00240">
    <property type="entry name" value="ubiquitin"/>
    <property type="match status" value="1"/>
</dbReference>
<dbReference type="AlphaFoldDB" id="G4TMS2"/>
<dbReference type="OMA" id="GMQKHPF"/>
<feature type="compositionally biased region" description="Basic and acidic residues" evidence="1">
    <location>
        <begin position="324"/>
        <end position="333"/>
    </location>
</feature>
<organism evidence="4 5">
    <name type="scientific">Serendipita indica (strain DSM 11827)</name>
    <name type="common">Root endophyte fungus</name>
    <name type="synonym">Piriformospora indica</name>
    <dbReference type="NCBI Taxonomy" id="1109443"/>
    <lineage>
        <taxon>Eukaryota</taxon>
        <taxon>Fungi</taxon>
        <taxon>Dikarya</taxon>
        <taxon>Basidiomycota</taxon>
        <taxon>Agaricomycotina</taxon>
        <taxon>Agaricomycetes</taxon>
        <taxon>Sebacinales</taxon>
        <taxon>Serendipitaceae</taxon>
        <taxon>Serendipita</taxon>
    </lineage>
</organism>
<evidence type="ECO:0008006" key="6">
    <source>
        <dbReference type="Google" id="ProtNLM"/>
    </source>
</evidence>
<dbReference type="SMART" id="SM00213">
    <property type="entry name" value="UBQ"/>
    <property type="match status" value="1"/>
</dbReference>
<evidence type="ECO:0000313" key="4">
    <source>
        <dbReference type="EMBL" id="CCA72615.1"/>
    </source>
</evidence>
<evidence type="ECO:0000259" key="2">
    <source>
        <dbReference type="PROSITE" id="PS50053"/>
    </source>
</evidence>
<dbReference type="InterPro" id="IPR000626">
    <property type="entry name" value="Ubiquitin-like_dom"/>
</dbReference>
<protein>
    <recommendedName>
        <fullName evidence="6">WLM domain-containing protein</fullName>
    </recommendedName>
</protein>
<gene>
    <name evidence="4" type="ORF">PIIN_06552</name>
</gene>
<feature type="domain" description="WLM" evidence="3">
    <location>
        <begin position="115"/>
        <end position="307"/>
    </location>
</feature>
<dbReference type="PANTHER" id="PTHR47795:SF1">
    <property type="entry name" value="DNA-DEPENDENT METALLOPROTEASE WSS1 HOMOLOG 2"/>
    <property type="match status" value="1"/>
</dbReference>
<dbReference type="MEROPS" id="M80.A04"/>
<dbReference type="PANTHER" id="PTHR47795">
    <property type="entry name" value="UBIQUITIN AND WLM DOMAIN-CONTAINING METALLOPROTEASE SPCC1442.07C"/>
    <property type="match status" value="1"/>
</dbReference>
<dbReference type="PROSITE" id="PS51397">
    <property type="entry name" value="WLM"/>
    <property type="match status" value="1"/>
</dbReference>
<dbReference type="OrthoDB" id="49605at2759"/>
<dbReference type="PROSITE" id="PS50053">
    <property type="entry name" value="UBIQUITIN_2"/>
    <property type="match status" value="1"/>
</dbReference>
<evidence type="ECO:0000313" key="5">
    <source>
        <dbReference type="Proteomes" id="UP000007148"/>
    </source>
</evidence>
<dbReference type="InterPro" id="IPR029071">
    <property type="entry name" value="Ubiquitin-like_domsf"/>
</dbReference>
<dbReference type="eggNOG" id="KOG4842">
    <property type="taxonomic scope" value="Eukaryota"/>
</dbReference>
<dbReference type="Proteomes" id="UP000007148">
    <property type="component" value="Unassembled WGS sequence"/>
</dbReference>
<sequence>MDPETVSIVVSHRSQTYTLHLGQDATLADLQAELSGLTSVPPHLQKLLYKGKKSSDSTTRLKDAGLTTGVKVTLLGNPESTINSLLDAEKQKERKEEILKARAAKPGPKVRSTGPAKPLTSYRFHRIEPLRHLPEPAKAESLLQRLAADPAIVHIMQTHKFSVGTLTELAPHEHPELLGLNKNAGESILLRLRTDRYDGFRLYSEVRRVLCHELTHNVWGDHDDNFKALNSRLNREVAEWEAHLKSNTHSMMGSTYEPSSVGNEMMAEASAVTAHVLGGSNGTTSSSALTAAERRAKVLEATMKRLQAEEQQIEDMCGSTKGNDLPRAEETGQ</sequence>
<dbReference type="EMBL" id="CAFZ01000174">
    <property type="protein sequence ID" value="CCA72615.1"/>
    <property type="molecule type" value="Genomic_DNA"/>
</dbReference>
<dbReference type="InterPro" id="IPR013536">
    <property type="entry name" value="WLM_dom"/>
</dbReference>
<comment type="caution">
    <text evidence="4">The sequence shown here is derived from an EMBL/GenBank/DDBJ whole genome shotgun (WGS) entry which is preliminary data.</text>
</comment>
<proteinExistence type="predicted"/>
<keyword evidence="5" id="KW-1185">Reference proteome</keyword>
<evidence type="ECO:0000259" key="3">
    <source>
        <dbReference type="PROSITE" id="PS51397"/>
    </source>
</evidence>
<dbReference type="InParanoid" id="G4TMS2"/>
<dbReference type="Gene3D" id="3.10.20.90">
    <property type="entry name" value="Phosphatidylinositol 3-kinase Catalytic Subunit, Chain A, domain 1"/>
    <property type="match status" value="1"/>
</dbReference>
<name>G4TMS2_SERID</name>
<evidence type="ECO:0000256" key="1">
    <source>
        <dbReference type="SAM" id="MobiDB-lite"/>
    </source>
</evidence>
<accession>G4TMS2</accession>
<dbReference type="GO" id="GO:0070628">
    <property type="term" value="F:proteasome binding"/>
    <property type="evidence" value="ECO:0007669"/>
    <property type="project" value="TreeGrafter"/>
</dbReference>
<dbReference type="Pfam" id="PF08325">
    <property type="entry name" value="WLM"/>
    <property type="match status" value="1"/>
</dbReference>
<reference evidence="4 5" key="1">
    <citation type="journal article" date="2011" name="PLoS Pathog.">
        <title>Endophytic Life Strategies Decoded by Genome and Transcriptome Analyses of the Mutualistic Root Symbiont Piriformospora indica.</title>
        <authorList>
            <person name="Zuccaro A."/>
            <person name="Lahrmann U."/>
            <person name="Guldener U."/>
            <person name="Langen G."/>
            <person name="Pfiffi S."/>
            <person name="Biedenkopf D."/>
            <person name="Wong P."/>
            <person name="Samans B."/>
            <person name="Grimm C."/>
            <person name="Basiewicz M."/>
            <person name="Murat C."/>
            <person name="Martin F."/>
            <person name="Kogel K.H."/>
        </authorList>
    </citation>
    <scope>NUCLEOTIDE SEQUENCE [LARGE SCALE GENOMIC DNA]</scope>
    <source>
        <strain evidence="4 5">DSM 11827</strain>
    </source>
</reference>